<dbReference type="OrthoDB" id="4207519at2759"/>
<evidence type="ECO:0000259" key="2">
    <source>
        <dbReference type="PROSITE" id="PS51253"/>
    </source>
</evidence>
<name>A0A178CMM3_9EURO</name>
<keyword evidence="1" id="KW-0238">DNA-binding</keyword>
<dbReference type="AlphaFoldDB" id="A0A178CMM3"/>
<dbReference type="RefSeq" id="XP_022497316.1">
    <property type="nucleotide sequence ID" value="XM_022646678.1"/>
</dbReference>
<evidence type="ECO:0000313" key="4">
    <source>
        <dbReference type="Proteomes" id="UP000185904"/>
    </source>
</evidence>
<accession>A0A178CMM3</accession>
<evidence type="ECO:0000256" key="1">
    <source>
        <dbReference type="ARBA" id="ARBA00023125"/>
    </source>
</evidence>
<reference evidence="3 4" key="1">
    <citation type="submission" date="2016-03" db="EMBL/GenBank/DDBJ databases">
        <title>The draft genome sequence of Fonsecaea nubica causative agent of cutaneous subcutaneous infection in human host.</title>
        <authorList>
            <person name="Costa F."/>
            <person name="Sybren D.H."/>
            <person name="Raittz R.T."/>
            <person name="Weiss V.A."/>
            <person name="Leao A.C."/>
            <person name="Gomes R."/>
            <person name="De Souza E.M."/>
            <person name="Pedrosa F.O."/>
            <person name="Steffens M.B."/>
            <person name="Bombassaro A."/>
            <person name="Tadra-Sfeir M.Z."/>
            <person name="Moreno L.F."/>
            <person name="Najafzadeh M.J."/>
            <person name="Felipe M.S."/>
            <person name="Teixeira M."/>
            <person name="Sun J."/>
            <person name="Xi L."/>
            <person name="Castro M.A."/>
            <person name="Vicente V.A."/>
        </authorList>
    </citation>
    <scope>NUCLEOTIDE SEQUENCE [LARGE SCALE GENOMIC DNA]</scope>
    <source>
        <strain evidence="3 4">CBS 269.64</strain>
    </source>
</reference>
<comment type="caution">
    <text evidence="3">The sequence shown here is derived from an EMBL/GenBank/DDBJ whole genome shotgun (WGS) entry which is preliminary data.</text>
</comment>
<gene>
    <name evidence="3" type="ORF">AYO20_08401</name>
</gene>
<dbReference type="GO" id="GO:0003677">
    <property type="term" value="F:DNA binding"/>
    <property type="evidence" value="ECO:0007669"/>
    <property type="project" value="UniProtKB-KW"/>
</dbReference>
<feature type="domain" description="HTH CENPB-type" evidence="2">
    <location>
        <begin position="8"/>
        <end position="88"/>
    </location>
</feature>
<proteinExistence type="predicted"/>
<organism evidence="3 4">
    <name type="scientific">Fonsecaea nubica</name>
    <dbReference type="NCBI Taxonomy" id="856822"/>
    <lineage>
        <taxon>Eukaryota</taxon>
        <taxon>Fungi</taxon>
        <taxon>Dikarya</taxon>
        <taxon>Ascomycota</taxon>
        <taxon>Pezizomycotina</taxon>
        <taxon>Eurotiomycetes</taxon>
        <taxon>Chaetothyriomycetidae</taxon>
        <taxon>Chaetothyriales</taxon>
        <taxon>Herpotrichiellaceae</taxon>
        <taxon>Fonsecaea</taxon>
    </lineage>
</organism>
<keyword evidence="4" id="KW-1185">Reference proteome</keyword>
<dbReference type="InterPro" id="IPR006600">
    <property type="entry name" value="HTH_CenpB_DNA-bd_dom"/>
</dbReference>
<dbReference type="EMBL" id="LVCJ01000066">
    <property type="protein sequence ID" value="OAL31070.1"/>
    <property type="molecule type" value="Genomic_DNA"/>
</dbReference>
<protein>
    <recommendedName>
        <fullName evidence="2">HTH CENPB-type domain-containing protein</fullName>
    </recommendedName>
</protein>
<evidence type="ECO:0000313" key="3">
    <source>
        <dbReference type="EMBL" id="OAL31070.1"/>
    </source>
</evidence>
<dbReference type="Proteomes" id="UP000185904">
    <property type="component" value="Unassembled WGS sequence"/>
</dbReference>
<dbReference type="GeneID" id="34591805"/>
<sequence length="104" mass="11562">MDGSRGNKRPPISSITPPAKKRALVDYLLRAAERGFPIPLKLLLLLAHVIARPRSSPSSIPAADVELESPRKNWLRGFRSRHPEIAAKKPRPLEWARNDIEGAA</sequence>
<dbReference type="PROSITE" id="PS51253">
    <property type="entry name" value="HTH_CENPB"/>
    <property type="match status" value="1"/>
</dbReference>